<organism evidence="2 3">
    <name type="scientific">Novosphingobium lindaniclasticum LE124</name>
    <dbReference type="NCBI Taxonomy" id="1096930"/>
    <lineage>
        <taxon>Bacteria</taxon>
        <taxon>Pseudomonadati</taxon>
        <taxon>Pseudomonadota</taxon>
        <taxon>Alphaproteobacteria</taxon>
        <taxon>Sphingomonadales</taxon>
        <taxon>Sphingomonadaceae</taxon>
        <taxon>Novosphingobium</taxon>
    </lineage>
</organism>
<accession>T0H6P6</accession>
<keyword evidence="3" id="KW-1185">Reference proteome</keyword>
<feature type="transmembrane region" description="Helical" evidence="1">
    <location>
        <begin position="44"/>
        <end position="62"/>
    </location>
</feature>
<keyword evidence="1" id="KW-0472">Membrane</keyword>
<protein>
    <submittedName>
        <fullName evidence="2">Uncharacterized protein</fullName>
    </submittedName>
</protein>
<keyword evidence="1" id="KW-0812">Transmembrane</keyword>
<dbReference type="RefSeq" id="WP_021234960.1">
    <property type="nucleotide sequence ID" value="NZ_ATHL01000100.1"/>
</dbReference>
<keyword evidence="1" id="KW-1133">Transmembrane helix</keyword>
<evidence type="ECO:0000313" key="2">
    <source>
        <dbReference type="EMBL" id="EQB11991.1"/>
    </source>
</evidence>
<evidence type="ECO:0000256" key="1">
    <source>
        <dbReference type="SAM" id="Phobius"/>
    </source>
</evidence>
<sequence>MSFLRILAFVAGLVAIAFGLFWVGQGTGIVDWPPGSVMLGDRTWAVRGAVMTAVGAILLWLARRGNAGDNRL</sequence>
<proteinExistence type="predicted"/>
<comment type="caution">
    <text evidence="2">The sequence shown here is derived from an EMBL/GenBank/DDBJ whole genome shotgun (WGS) entry which is preliminary data.</text>
</comment>
<evidence type="ECO:0000313" key="3">
    <source>
        <dbReference type="Proteomes" id="UP000015527"/>
    </source>
</evidence>
<dbReference type="OrthoDB" id="8374816at2"/>
<gene>
    <name evidence="2" type="ORF">L284_15775</name>
</gene>
<name>T0H6P6_9SPHN</name>
<dbReference type="AlphaFoldDB" id="T0H6P6"/>
<feature type="transmembrane region" description="Helical" evidence="1">
    <location>
        <begin position="7"/>
        <end position="24"/>
    </location>
</feature>
<dbReference type="PATRIC" id="fig|1096930.3.peg.3135"/>
<dbReference type="Proteomes" id="UP000015527">
    <property type="component" value="Unassembled WGS sequence"/>
</dbReference>
<dbReference type="EMBL" id="ATHL01000100">
    <property type="protein sequence ID" value="EQB11991.1"/>
    <property type="molecule type" value="Genomic_DNA"/>
</dbReference>
<reference evidence="2 3" key="1">
    <citation type="journal article" date="2013" name="Genome Announc.">
        <title>Genome Sequence of Novosphingobium lindaniclasticum LE124T, Isolated from a Hexachlorocyclohexane Dumpsite.</title>
        <authorList>
            <person name="Saxena A."/>
            <person name="Nayyar N."/>
            <person name="Sangwan N."/>
            <person name="Kumari R."/>
            <person name="Khurana J.P."/>
            <person name="Lal R."/>
        </authorList>
    </citation>
    <scope>NUCLEOTIDE SEQUENCE [LARGE SCALE GENOMIC DNA]</scope>
    <source>
        <strain evidence="2 3">LE124</strain>
    </source>
</reference>
<dbReference type="eggNOG" id="ENOG502ZEX5">
    <property type="taxonomic scope" value="Bacteria"/>
</dbReference>